<evidence type="ECO:0000313" key="2">
    <source>
        <dbReference type="EMBL" id="KAJ1096325.1"/>
    </source>
</evidence>
<protein>
    <submittedName>
        <fullName evidence="2">Uncharacterized protein</fullName>
    </submittedName>
</protein>
<gene>
    <name evidence="2" type="ORF">NDU88_001468</name>
</gene>
<reference evidence="2" key="1">
    <citation type="journal article" date="2022" name="bioRxiv">
        <title>Sequencing and chromosome-scale assembly of the giantPleurodeles waltlgenome.</title>
        <authorList>
            <person name="Brown T."/>
            <person name="Elewa A."/>
            <person name="Iarovenko S."/>
            <person name="Subramanian E."/>
            <person name="Araus A.J."/>
            <person name="Petzold A."/>
            <person name="Susuki M."/>
            <person name="Suzuki K.-i.T."/>
            <person name="Hayashi T."/>
            <person name="Toyoda A."/>
            <person name="Oliveira C."/>
            <person name="Osipova E."/>
            <person name="Leigh N.D."/>
            <person name="Simon A."/>
            <person name="Yun M.H."/>
        </authorList>
    </citation>
    <scope>NUCLEOTIDE SEQUENCE</scope>
    <source>
        <strain evidence="2">20211129_DDA</strain>
        <tissue evidence="2">Liver</tissue>
    </source>
</reference>
<proteinExistence type="predicted"/>
<dbReference type="EMBL" id="JANPWB010000014">
    <property type="protein sequence ID" value="KAJ1096325.1"/>
    <property type="molecule type" value="Genomic_DNA"/>
</dbReference>
<feature type="region of interest" description="Disordered" evidence="1">
    <location>
        <begin position="41"/>
        <end position="66"/>
    </location>
</feature>
<dbReference type="AlphaFoldDB" id="A0AAV7M0J9"/>
<evidence type="ECO:0000256" key="1">
    <source>
        <dbReference type="SAM" id="MobiDB-lite"/>
    </source>
</evidence>
<evidence type="ECO:0000313" key="3">
    <source>
        <dbReference type="Proteomes" id="UP001066276"/>
    </source>
</evidence>
<sequence>MKIKRTDSPGQYGHGSLALQRPNEDWALAGTAEMVRHLLPSVKPSGSTGEARWPPETPTYLGPTFSPSTVGAGYPGVSHTEARPCSGGYVLCAYNVSAPPRPPMCLLDRGQDSGPASMHIQRCTNLGLKLT</sequence>
<dbReference type="Proteomes" id="UP001066276">
    <property type="component" value="Chromosome 10"/>
</dbReference>
<comment type="caution">
    <text evidence="2">The sequence shown here is derived from an EMBL/GenBank/DDBJ whole genome shotgun (WGS) entry which is preliminary data.</text>
</comment>
<keyword evidence="3" id="KW-1185">Reference proteome</keyword>
<accession>A0AAV7M0J9</accession>
<organism evidence="2 3">
    <name type="scientific">Pleurodeles waltl</name>
    <name type="common">Iberian ribbed newt</name>
    <dbReference type="NCBI Taxonomy" id="8319"/>
    <lineage>
        <taxon>Eukaryota</taxon>
        <taxon>Metazoa</taxon>
        <taxon>Chordata</taxon>
        <taxon>Craniata</taxon>
        <taxon>Vertebrata</taxon>
        <taxon>Euteleostomi</taxon>
        <taxon>Amphibia</taxon>
        <taxon>Batrachia</taxon>
        <taxon>Caudata</taxon>
        <taxon>Salamandroidea</taxon>
        <taxon>Salamandridae</taxon>
        <taxon>Pleurodelinae</taxon>
        <taxon>Pleurodeles</taxon>
    </lineage>
</organism>
<name>A0AAV7M0J9_PLEWA</name>